<keyword evidence="2" id="KW-1185">Reference proteome</keyword>
<protein>
    <submittedName>
        <fullName evidence="1">Uncharacterized protein</fullName>
    </submittedName>
</protein>
<proteinExistence type="predicted"/>
<dbReference type="Proteomes" id="UP001638806">
    <property type="component" value="Unassembled WGS sequence"/>
</dbReference>
<comment type="caution">
    <text evidence="1">The sequence shown here is derived from an EMBL/GenBank/DDBJ whole genome shotgun (WGS) entry which is preliminary data.</text>
</comment>
<organism evidence="1 2">
    <name type="scientific">Purpureocillium lilacinum</name>
    <name type="common">Paecilomyces lilacinus</name>
    <dbReference type="NCBI Taxonomy" id="33203"/>
    <lineage>
        <taxon>Eukaryota</taxon>
        <taxon>Fungi</taxon>
        <taxon>Dikarya</taxon>
        <taxon>Ascomycota</taxon>
        <taxon>Pezizomycotina</taxon>
        <taxon>Sordariomycetes</taxon>
        <taxon>Hypocreomycetidae</taxon>
        <taxon>Hypocreales</taxon>
        <taxon>Ophiocordycipitaceae</taxon>
        <taxon>Purpureocillium</taxon>
    </lineage>
</organism>
<reference evidence="1" key="1">
    <citation type="submission" date="2024-12" db="EMBL/GenBank/DDBJ databases">
        <title>Comparative genomics and development of molecular markers within Purpureocillium lilacinum and among Purpureocillium species.</title>
        <authorList>
            <person name="Yeh Z.-Y."/>
            <person name="Ni N.-T."/>
            <person name="Lo P.-H."/>
            <person name="Mushyakhwo K."/>
            <person name="Lin C.-F."/>
            <person name="Nai Y.-S."/>
        </authorList>
    </citation>
    <scope>NUCLEOTIDE SEQUENCE</scope>
    <source>
        <strain evidence="1">NCHU-NPUST-175</strain>
    </source>
</reference>
<gene>
    <name evidence="1" type="ORF">ACCO45_001176</name>
</gene>
<dbReference type="EMBL" id="JBGNUJ010000002">
    <property type="protein sequence ID" value="KAL3964172.1"/>
    <property type="molecule type" value="Genomic_DNA"/>
</dbReference>
<accession>A0ACC4E7M3</accession>
<sequence>MKRGISTDPLHASPRPQVGCSGRLGSWVQRASLRSSARGFHAPSPRTPRFLAQRCSAESALVVSRISAQMAGPREPLDKGLAKTCREVGHLCPSSARASRRLEGRYIWYGEEADPLRFAAPDTNGWHRSPGLPCPPDRRVPHRPWEPIMTPARGHAAGALSVLQRACLVAPSSFALAQACLPTDGYPPDAVRSPLRSGRLSVPSQTTTYSRLPSVCPGSLTVIRTPPALLQRWSLCLFPVTSGHIPCPPAAAEGILPPERQAARAVRSSNAYQSLAAR</sequence>
<evidence type="ECO:0000313" key="2">
    <source>
        <dbReference type="Proteomes" id="UP001638806"/>
    </source>
</evidence>
<evidence type="ECO:0000313" key="1">
    <source>
        <dbReference type="EMBL" id="KAL3964172.1"/>
    </source>
</evidence>
<name>A0ACC4E7M3_PURLI</name>